<accession>A0A1G7F3K9</accession>
<organism evidence="1 2">
    <name type="scientific">Bradyrhizobium brasilense</name>
    <dbReference type="NCBI Taxonomy" id="1419277"/>
    <lineage>
        <taxon>Bacteria</taxon>
        <taxon>Pseudomonadati</taxon>
        <taxon>Pseudomonadota</taxon>
        <taxon>Alphaproteobacteria</taxon>
        <taxon>Hyphomicrobiales</taxon>
        <taxon>Nitrobacteraceae</taxon>
        <taxon>Bradyrhizobium</taxon>
    </lineage>
</organism>
<evidence type="ECO:0000313" key="2">
    <source>
        <dbReference type="Proteomes" id="UP000199245"/>
    </source>
</evidence>
<evidence type="ECO:0000313" key="1">
    <source>
        <dbReference type="EMBL" id="SDE70432.1"/>
    </source>
</evidence>
<gene>
    <name evidence="1" type="ORF">SAMN05216337_103260</name>
</gene>
<dbReference type="EMBL" id="FMZW01000032">
    <property type="protein sequence ID" value="SDE70432.1"/>
    <property type="molecule type" value="Genomic_DNA"/>
</dbReference>
<sequence length="179" mass="19189">MTRLPQRSVELGTAFQGINNEHHAPAVAPATPQASGIGIDKVHGKGGNAHTSVVQDRAAQERLAANTIDNALELKSIDPISRIDPTDATEHADKIGTNSALAWLNGPNLADSLLSFVTPRLRHSHVVRPEQHGLLLERLADALSAAPEGSVAREGAALLRLELRRLILLRQYHNGLIQG</sequence>
<proteinExistence type="predicted"/>
<dbReference type="AlphaFoldDB" id="A0A1G7F3K9"/>
<name>A0A1G7F3K9_9BRAD</name>
<dbReference type="Proteomes" id="UP000199245">
    <property type="component" value="Unassembled WGS sequence"/>
</dbReference>
<protein>
    <submittedName>
        <fullName evidence="1">Uncharacterized protein</fullName>
    </submittedName>
</protein>
<dbReference type="RefSeq" id="WP_092087193.1">
    <property type="nucleotide sequence ID" value="NZ_FMZW01000032.1"/>
</dbReference>
<reference evidence="1 2" key="1">
    <citation type="submission" date="2016-10" db="EMBL/GenBank/DDBJ databases">
        <authorList>
            <person name="de Groot N.N."/>
        </authorList>
    </citation>
    <scope>NUCLEOTIDE SEQUENCE [LARGE SCALE GENOMIC DNA]</scope>
    <source>
        <strain evidence="1 2">R5</strain>
    </source>
</reference>